<proteinExistence type="evidence at transcript level"/>
<protein>
    <submittedName>
        <fullName evidence="1">Uncharacterized protein</fullName>
    </submittedName>
</protein>
<dbReference type="EMBL" id="EF081882">
    <property type="protein sequence ID" value="ABK21263.1"/>
    <property type="molecule type" value="mRNA"/>
</dbReference>
<sequence>MEGSRLKPNSYRTMTLVYLGYQHFVRARWNLFSWGSESVEIGNEVTRKICDY</sequence>
<evidence type="ECO:0000313" key="1">
    <source>
        <dbReference type="EMBL" id="ABK21263.1"/>
    </source>
</evidence>
<dbReference type="AlphaFoldDB" id="A9NKV2"/>
<organism evidence="1">
    <name type="scientific">Picea sitchensis</name>
    <name type="common">Sitka spruce</name>
    <name type="synonym">Pinus sitchensis</name>
    <dbReference type="NCBI Taxonomy" id="3332"/>
    <lineage>
        <taxon>Eukaryota</taxon>
        <taxon>Viridiplantae</taxon>
        <taxon>Streptophyta</taxon>
        <taxon>Embryophyta</taxon>
        <taxon>Tracheophyta</taxon>
        <taxon>Spermatophyta</taxon>
        <taxon>Pinopsida</taxon>
        <taxon>Pinidae</taxon>
        <taxon>Conifers I</taxon>
        <taxon>Pinales</taxon>
        <taxon>Pinaceae</taxon>
        <taxon>Picea</taxon>
    </lineage>
</organism>
<accession>A9NKV2</accession>
<reference evidence="1" key="1">
    <citation type="journal article" date="2008" name="BMC Genomics">
        <title>A conifer genomics resource of 200,000 spruce (Picea spp.) ESTs and 6,464 high-quality, sequence-finished full-length cDNAs for Sitka spruce (Picea sitchensis).</title>
        <authorList>
            <person name="Ralph S.G."/>
            <person name="Chun H.J."/>
            <person name="Kolosova N."/>
            <person name="Cooper D."/>
            <person name="Oddy C."/>
            <person name="Ritland C.E."/>
            <person name="Kirkpatrick R."/>
            <person name="Moore R."/>
            <person name="Barber S."/>
            <person name="Holt R.A."/>
            <person name="Jones S.J."/>
            <person name="Marra M.A."/>
            <person name="Douglas C.J."/>
            <person name="Ritland K."/>
            <person name="Bohlmann J."/>
        </authorList>
    </citation>
    <scope>NUCLEOTIDE SEQUENCE</scope>
    <source>
        <tissue evidence="1">Green portion of the leader tissue</tissue>
    </source>
</reference>
<name>A9NKV2_PICSI</name>